<feature type="transmembrane region" description="Helical" evidence="1">
    <location>
        <begin position="53"/>
        <end position="73"/>
    </location>
</feature>
<evidence type="ECO:0000313" key="2">
    <source>
        <dbReference type="EMBL" id="QFG74679.1"/>
    </source>
</evidence>
<keyword evidence="1" id="KW-0472">Membrane</keyword>
<feature type="transmembrane region" description="Helical" evidence="1">
    <location>
        <begin position="6"/>
        <end position="23"/>
    </location>
</feature>
<dbReference type="EMBL" id="MN448289">
    <property type="protein sequence ID" value="QFG74679.1"/>
    <property type="molecule type" value="Genomic_DNA"/>
</dbReference>
<name>A0A5J6VLA5_9VIRU</name>
<sequence length="145" mass="17038">MNNFCNTIGIVFLIANFYTILTVDNSNKKKKFVDLLSDHQKEIYDQIILERQMIYIGSYIIGFIISYCITTNLNSNLSRVCSSSSITFVIVYLIYTLYPKSDYMILHLNDKNKRKAWLDLYIYMQKKYHYGLLFGILTVIILSIK</sequence>
<proteinExistence type="predicted"/>
<reference evidence="2" key="1">
    <citation type="journal article" date="2019" name="Philos. Trans. R. Soc. Lond., B, Biol. Sci.">
        <title>Targeted metagenomic recovery of four divergent viruses reveals shared and distinctive characteristics of giant viruses of marine eukaryotes.</title>
        <authorList>
            <person name="Needham D.M."/>
            <person name="Poirier C."/>
            <person name="Hehenberger E."/>
            <person name="Jimenez V."/>
            <person name="Swalwell J.E."/>
            <person name="Santoro A.E."/>
            <person name="Worden A.Z."/>
        </authorList>
    </citation>
    <scope>NUCLEOTIDE SEQUENCE</scope>
    <source>
        <strain evidence="2">MPacV-611</strain>
    </source>
</reference>
<organism evidence="2">
    <name type="scientific">Megaviridae environmental sample</name>
    <dbReference type="NCBI Taxonomy" id="1737588"/>
    <lineage>
        <taxon>Viruses</taxon>
        <taxon>Varidnaviria</taxon>
        <taxon>Bamfordvirae</taxon>
        <taxon>Nucleocytoviricota</taxon>
        <taxon>Megaviricetes</taxon>
        <taxon>Imitervirales</taxon>
        <taxon>Mimiviridae</taxon>
        <taxon>environmental samples</taxon>
    </lineage>
</organism>
<keyword evidence="1" id="KW-1133">Transmembrane helix</keyword>
<protein>
    <submittedName>
        <fullName evidence="2">Uncharacterized protein</fullName>
    </submittedName>
</protein>
<evidence type="ECO:0000256" key="1">
    <source>
        <dbReference type="SAM" id="Phobius"/>
    </source>
</evidence>
<feature type="transmembrane region" description="Helical" evidence="1">
    <location>
        <begin position="85"/>
        <end position="106"/>
    </location>
</feature>
<feature type="transmembrane region" description="Helical" evidence="1">
    <location>
        <begin position="127"/>
        <end position="144"/>
    </location>
</feature>
<accession>A0A5J6VLA5</accession>
<keyword evidence="1" id="KW-0812">Transmembrane</keyword>